<name>A0A9W9Y8D9_9CNID</name>
<organism evidence="1 2">
    <name type="scientific">Desmophyllum pertusum</name>
    <dbReference type="NCBI Taxonomy" id="174260"/>
    <lineage>
        <taxon>Eukaryota</taxon>
        <taxon>Metazoa</taxon>
        <taxon>Cnidaria</taxon>
        <taxon>Anthozoa</taxon>
        <taxon>Hexacorallia</taxon>
        <taxon>Scleractinia</taxon>
        <taxon>Caryophylliina</taxon>
        <taxon>Caryophylliidae</taxon>
        <taxon>Desmophyllum</taxon>
    </lineage>
</organism>
<sequence length="116" mass="13563">MLMRLYSGQGNRQLYGLRKESIKLLKPRKIQDNSDIEDFNLILTLNHELNSHYTSTKEQTRLSEKLKGLMQVHTQYVGNLLCTKHQGDYYKFVMDNLQPSEAVIIVDYKMKLELGV</sequence>
<evidence type="ECO:0000313" key="1">
    <source>
        <dbReference type="EMBL" id="KAJ7322046.1"/>
    </source>
</evidence>
<accession>A0A9W9Y8D9</accession>
<comment type="caution">
    <text evidence="1">The sequence shown here is derived from an EMBL/GenBank/DDBJ whole genome shotgun (WGS) entry which is preliminary data.</text>
</comment>
<evidence type="ECO:0000313" key="2">
    <source>
        <dbReference type="Proteomes" id="UP001163046"/>
    </source>
</evidence>
<gene>
    <name evidence="1" type="ORF">OS493_033209</name>
</gene>
<reference evidence="1" key="1">
    <citation type="submission" date="2023-01" db="EMBL/GenBank/DDBJ databases">
        <title>Genome assembly of the deep-sea coral Lophelia pertusa.</title>
        <authorList>
            <person name="Herrera S."/>
            <person name="Cordes E."/>
        </authorList>
    </citation>
    <scope>NUCLEOTIDE SEQUENCE</scope>
    <source>
        <strain evidence="1">USNM1676648</strain>
        <tissue evidence="1">Polyp</tissue>
    </source>
</reference>
<dbReference type="Proteomes" id="UP001163046">
    <property type="component" value="Unassembled WGS sequence"/>
</dbReference>
<dbReference type="AlphaFoldDB" id="A0A9W9Y8D9"/>
<keyword evidence="2" id="KW-1185">Reference proteome</keyword>
<protein>
    <submittedName>
        <fullName evidence="1">Uncharacterized protein</fullName>
    </submittedName>
</protein>
<proteinExistence type="predicted"/>
<dbReference type="EMBL" id="MU827820">
    <property type="protein sequence ID" value="KAJ7322046.1"/>
    <property type="molecule type" value="Genomic_DNA"/>
</dbReference>